<evidence type="ECO:0000313" key="1">
    <source>
        <dbReference type="EMBL" id="KAF5367279.1"/>
    </source>
</evidence>
<sequence>MENPNDTDTLNSSAYIDFGITHEDVYTVHDYLRRSVPTELADLILDAAQYWPCVSSERTDDAAPFVVHASSGTGAAAYYLVTPPIPAHPRTRPIQIQGVVFTLRSCDQGWGGDDRYIGTYNGSYSWFEAGIVRDSLLGVEDQLSSQGSLRTFHEFDDAAFGRSLGREVENPLEPTRRWNLQFNLQVSRTVKRHEIVWTKDDVFDDGVEAEAMTKGAGTGRGFVSTLRPGDRVALVVKAQYPGWANHVSGASIRIFYSV</sequence>
<reference evidence="1 2" key="1">
    <citation type="journal article" date="2020" name="ISME J.">
        <title>Uncovering the hidden diversity of litter-decomposition mechanisms in mushroom-forming fungi.</title>
        <authorList>
            <person name="Floudas D."/>
            <person name="Bentzer J."/>
            <person name="Ahren D."/>
            <person name="Johansson T."/>
            <person name="Persson P."/>
            <person name="Tunlid A."/>
        </authorList>
    </citation>
    <scope>NUCLEOTIDE SEQUENCE [LARGE SCALE GENOMIC DNA]</scope>
    <source>
        <strain evidence="1 2">CBS 661.87</strain>
    </source>
</reference>
<proteinExistence type="predicted"/>
<protein>
    <submittedName>
        <fullName evidence="1">Uncharacterized protein</fullName>
    </submittedName>
</protein>
<dbReference type="Proteomes" id="UP000565441">
    <property type="component" value="Unassembled WGS sequence"/>
</dbReference>
<dbReference type="AlphaFoldDB" id="A0A8H5GLJ3"/>
<evidence type="ECO:0000313" key="2">
    <source>
        <dbReference type="Proteomes" id="UP000565441"/>
    </source>
</evidence>
<dbReference type="OrthoDB" id="66095at2759"/>
<keyword evidence="2" id="KW-1185">Reference proteome</keyword>
<dbReference type="EMBL" id="JAACJP010000068">
    <property type="protein sequence ID" value="KAF5367279.1"/>
    <property type="molecule type" value="Genomic_DNA"/>
</dbReference>
<organism evidence="1 2">
    <name type="scientific">Tricholomella constricta</name>
    <dbReference type="NCBI Taxonomy" id="117010"/>
    <lineage>
        <taxon>Eukaryota</taxon>
        <taxon>Fungi</taxon>
        <taxon>Dikarya</taxon>
        <taxon>Basidiomycota</taxon>
        <taxon>Agaricomycotina</taxon>
        <taxon>Agaricomycetes</taxon>
        <taxon>Agaricomycetidae</taxon>
        <taxon>Agaricales</taxon>
        <taxon>Tricholomatineae</taxon>
        <taxon>Lyophyllaceae</taxon>
        <taxon>Tricholomella</taxon>
    </lineage>
</organism>
<comment type="caution">
    <text evidence="1">The sequence shown here is derived from an EMBL/GenBank/DDBJ whole genome shotgun (WGS) entry which is preliminary data.</text>
</comment>
<name>A0A8H5GLJ3_9AGAR</name>
<gene>
    <name evidence="1" type="ORF">D9615_010462</name>
</gene>
<accession>A0A8H5GLJ3</accession>